<protein>
    <submittedName>
        <fullName evidence="1">Uncharacterized protein</fullName>
    </submittedName>
</protein>
<dbReference type="AlphaFoldDB" id="A0A3D8J367"/>
<sequence length="660" mass="76431">MLKQRFQTKSEIERFLQELSNYEISQTQELYKNSPQEYVDFALSLRQSILQNILKNGDVGSTQYLLLYLLFAPLQGQIPQEEGLEPFLKTAKSHFLSQGLGEFENLMLLELEVLCLLLNAQSNEAIKRYIQGISHFNIHFKNAGVSAEFIRTYFPKMQISMELFLESISEILGSEYYCSLSFEMRRSILNWQLHCFWNVPSFFNHRSWLSLYPLWRELFYLHLKEGSVGAMEHAVYMQFFIYHMCGNSFSSQEQWREFSTEIDEVASKHYESFATSQSLPKPTPNPQGKITIALLRDRIVENSPYKVEYSLLKQLLSNEAFKEKYTIKIYLMSLLEKSENSPSAMQNYKNLGIEIFDVGEYCNARGFYNSHLQKAMLLREAMIQDSVQILLSPNNGYGISDFLIASNVASSQVFWSHGNFVYNVPNLTNRITHICGNETSLVREGYEFVGIPVVMDNAFYNPPISPELIAQTRAKFPQDKLILGTIGRLTKIDSLPYLSMLVRIMKAFPQSIYLACGSGNVEEIKQKLQSILGEEYESFMQERFFFCGYVNNVIFGHIIDFWPDSFPMEQGESRIEYVAKGKLSLVLVKDPSKVQKEWITMAVDEEDYYQKALHLLSLSEEQKREVIENIQAGLSRYNQRREELGVDSMMRFLQSLCKNS</sequence>
<gene>
    <name evidence="1" type="ORF">CQA58_01240</name>
</gene>
<reference evidence="1 2" key="1">
    <citation type="submission" date="2018-04" db="EMBL/GenBank/DDBJ databases">
        <title>Novel Campyloabacter and Helicobacter Species and Strains.</title>
        <authorList>
            <person name="Mannion A.J."/>
            <person name="Shen Z."/>
            <person name="Fox J.G."/>
        </authorList>
    </citation>
    <scope>NUCLEOTIDE SEQUENCE [LARGE SCALE GENOMIC DNA]</scope>
    <source>
        <strain evidence="1 2">MIT 04-9366</strain>
    </source>
</reference>
<evidence type="ECO:0000313" key="1">
    <source>
        <dbReference type="EMBL" id="RDU71690.1"/>
    </source>
</evidence>
<proteinExistence type="predicted"/>
<dbReference type="Proteomes" id="UP000257045">
    <property type="component" value="Unassembled WGS sequence"/>
</dbReference>
<accession>A0A3D8J367</accession>
<dbReference type="EMBL" id="NXLV01000002">
    <property type="protein sequence ID" value="RDU71690.1"/>
    <property type="molecule type" value="Genomic_DNA"/>
</dbReference>
<dbReference type="OrthoDB" id="9815673at2"/>
<evidence type="ECO:0000313" key="2">
    <source>
        <dbReference type="Proteomes" id="UP000257045"/>
    </source>
</evidence>
<keyword evidence="2" id="KW-1185">Reference proteome</keyword>
<comment type="caution">
    <text evidence="1">The sequence shown here is derived from an EMBL/GenBank/DDBJ whole genome shotgun (WGS) entry which is preliminary data.</text>
</comment>
<name>A0A3D8J367_9HELI</name>
<dbReference type="Gene3D" id="3.40.50.2000">
    <property type="entry name" value="Glycogen Phosphorylase B"/>
    <property type="match status" value="1"/>
</dbReference>
<organism evidence="1 2">
    <name type="scientific">Helicobacter brantae</name>
    <dbReference type="NCBI Taxonomy" id="375927"/>
    <lineage>
        <taxon>Bacteria</taxon>
        <taxon>Pseudomonadati</taxon>
        <taxon>Campylobacterota</taxon>
        <taxon>Epsilonproteobacteria</taxon>
        <taxon>Campylobacterales</taxon>
        <taxon>Helicobacteraceae</taxon>
        <taxon>Helicobacter</taxon>
    </lineage>
</organism>
<dbReference type="RefSeq" id="WP_115568900.1">
    <property type="nucleotide sequence ID" value="NZ_NXLV01000002.1"/>
</dbReference>